<dbReference type="EMBL" id="PJRP01000011">
    <property type="protein sequence ID" value="PLP98502.1"/>
    <property type="molecule type" value="Genomic_DNA"/>
</dbReference>
<dbReference type="InterPro" id="IPR025110">
    <property type="entry name" value="AMP-bd_C"/>
</dbReference>
<feature type="domain" description="AMP-binding enzyme C-terminal" evidence="2">
    <location>
        <begin position="462"/>
        <end position="541"/>
    </location>
</feature>
<dbReference type="SUPFAM" id="SSF56801">
    <property type="entry name" value="Acetyl-CoA synthetase-like"/>
    <property type="match status" value="1"/>
</dbReference>
<dbReference type="InterPro" id="IPR000873">
    <property type="entry name" value="AMP-dep_synth/lig_dom"/>
</dbReference>
<dbReference type="PANTHER" id="PTHR43201:SF32">
    <property type="entry name" value="2-SUCCINYLBENZOATE--COA LIGASE, CHLOROPLASTIC_PEROXISOMAL"/>
    <property type="match status" value="1"/>
</dbReference>
<comment type="caution">
    <text evidence="3">The sequence shown here is derived from an EMBL/GenBank/DDBJ whole genome shotgun (WGS) entry which is preliminary data.</text>
</comment>
<dbReference type="InterPro" id="IPR045851">
    <property type="entry name" value="AMP-bd_C_sf"/>
</dbReference>
<evidence type="ECO:0000259" key="1">
    <source>
        <dbReference type="Pfam" id="PF00501"/>
    </source>
</evidence>
<dbReference type="InterPro" id="IPR020845">
    <property type="entry name" value="AMP-binding_CS"/>
</dbReference>
<dbReference type="Pfam" id="PF13193">
    <property type="entry name" value="AMP-binding_C"/>
    <property type="match status" value="1"/>
</dbReference>
<dbReference type="InterPro" id="IPR042099">
    <property type="entry name" value="ANL_N_sf"/>
</dbReference>
<proteinExistence type="predicted"/>
<evidence type="ECO:0000313" key="4">
    <source>
        <dbReference type="Proteomes" id="UP000234341"/>
    </source>
</evidence>
<evidence type="ECO:0000259" key="2">
    <source>
        <dbReference type="Pfam" id="PF13193"/>
    </source>
</evidence>
<dbReference type="Gene3D" id="3.30.300.30">
    <property type="match status" value="1"/>
</dbReference>
<dbReference type="Proteomes" id="UP000234341">
    <property type="component" value="Unassembled WGS sequence"/>
</dbReference>
<dbReference type="AlphaFoldDB" id="A0A2N5C8H3"/>
<reference evidence="3 4" key="1">
    <citation type="submission" date="2017-12" db="EMBL/GenBank/DDBJ databases">
        <title>Genome sequence of the active heterotrophic nitrifier-denitrifier, Cupriavidus pauculus UM1.</title>
        <authorList>
            <person name="Putonti C."/>
            <person name="Castignetti D."/>
        </authorList>
    </citation>
    <scope>NUCLEOTIDE SEQUENCE [LARGE SCALE GENOMIC DNA]</scope>
    <source>
        <strain evidence="3 4">UM1</strain>
    </source>
</reference>
<evidence type="ECO:0000313" key="3">
    <source>
        <dbReference type="EMBL" id="PLP98502.1"/>
    </source>
</evidence>
<feature type="domain" description="AMP-dependent synthetase/ligase" evidence="1">
    <location>
        <begin position="42"/>
        <end position="408"/>
    </location>
</feature>
<organism evidence="3 4">
    <name type="scientific">Cupriavidus pauculus</name>
    <dbReference type="NCBI Taxonomy" id="82633"/>
    <lineage>
        <taxon>Bacteria</taxon>
        <taxon>Pseudomonadati</taxon>
        <taxon>Pseudomonadota</taxon>
        <taxon>Betaproteobacteria</taxon>
        <taxon>Burkholderiales</taxon>
        <taxon>Burkholderiaceae</taxon>
        <taxon>Cupriavidus</taxon>
    </lineage>
</organism>
<dbReference type="GO" id="GO:0031956">
    <property type="term" value="F:medium-chain fatty acid-CoA ligase activity"/>
    <property type="evidence" value="ECO:0007669"/>
    <property type="project" value="TreeGrafter"/>
</dbReference>
<dbReference type="RefSeq" id="WP_101683517.1">
    <property type="nucleotide sequence ID" value="NZ_PJRP01000011.1"/>
</dbReference>
<sequence>MLQPTHVRPSVLLDGVRYPDEDRLRRYVGEGYLTGETLVGAFRQSFRDHHDRLALVGPEGEFTYQRLDEYTDRLGAALLALGLRPLDRAVFQCGNSNELLFAFLGCLKAGIIPLCSLQAFRKLEVGYLGNLCEARLHFVQGDDPKFDDVAFAEEMQAEVPSLEFILQARGERRGRAVLLADLIRDMPLERAQQMLAEVTHEPFQAAVFQLSGGTTGVPKIIPRFQNEYLYNMRAVAACNGYTADDVLFFPTPYMHNLNMGCFFGPFLLSGAKVTVAPDIGEETLQSLVRDYEPTWFGVAGPILNRIAPELLRGTAADKARRNFIAPKNAANLTRLTGSPTHHIFGMTEGVIMFTRPEDPAEIRDQSIGYPVSDADEVHIVHPGTEDPVEDGEVGEALFRGPYTIRGYYKSEKEDVTRFTADGFYRSGDLMSAQVVDGKRYYFFRGRIKDVVDRGGEKINAEELENVINEHPAILASAVVGMPDKVYGERVCAFVLLKPAAAASGLTLPALTQYLQEAGLAKFKWPERLEVIPEFPLTASGKLSKVLLRDRIVQMLRTEADKDTVHHAK</sequence>
<protein>
    <submittedName>
        <fullName evidence="3">AMP-dependent synthetase</fullName>
    </submittedName>
</protein>
<dbReference type="PANTHER" id="PTHR43201">
    <property type="entry name" value="ACYL-COA SYNTHETASE"/>
    <property type="match status" value="1"/>
</dbReference>
<accession>A0A2N5C8H3</accession>
<name>A0A2N5C8H3_9BURK</name>
<dbReference type="Gene3D" id="3.40.50.12780">
    <property type="entry name" value="N-terminal domain of ligase-like"/>
    <property type="match status" value="1"/>
</dbReference>
<dbReference type="Pfam" id="PF00501">
    <property type="entry name" value="AMP-binding"/>
    <property type="match status" value="1"/>
</dbReference>
<dbReference type="OrthoDB" id="9766486at2"/>
<dbReference type="PROSITE" id="PS00455">
    <property type="entry name" value="AMP_BINDING"/>
    <property type="match status" value="1"/>
</dbReference>
<dbReference type="GO" id="GO:0006631">
    <property type="term" value="P:fatty acid metabolic process"/>
    <property type="evidence" value="ECO:0007669"/>
    <property type="project" value="TreeGrafter"/>
</dbReference>
<gene>
    <name evidence="3" type="ORF">CYJ10_21705</name>
</gene>